<dbReference type="GO" id="GO:0000271">
    <property type="term" value="P:polysaccharide biosynthetic process"/>
    <property type="evidence" value="ECO:0007669"/>
    <property type="project" value="InterPro"/>
</dbReference>
<comment type="similarity">
    <text evidence="2">Belongs to the GtrA family.</text>
</comment>
<evidence type="ECO:0000256" key="6">
    <source>
        <dbReference type="SAM" id="MobiDB-lite"/>
    </source>
</evidence>
<dbReference type="OrthoDB" id="4943658at2"/>
<dbReference type="EMBL" id="FUZQ01000006">
    <property type="protein sequence ID" value="SKC76282.1"/>
    <property type="molecule type" value="Genomic_DNA"/>
</dbReference>
<comment type="subcellular location">
    <subcellularLocation>
        <location evidence="1">Membrane</location>
        <topology evidence="1">Multi-pass membrane protein</topology>
    </subcellularLocation>
</comment>
<proteinExistence type="inferred from homology"/>
<organism evidence="9 10">
    <name type="scientific">Krasilnikoviella flava</name>
    <dbReference type="NCBI Taxonomy" id="526729"/>
    <lineage>
        <taxon>Bacteria</taxon>
        <taxon>Bacillati</taxon>
        <taxon>Actinomycetota</taxon>
        <taxon>Actinomycetes</taxon>
        <taxon>Micrococcales</taxon>
        <taxon>Promicromonosporaceae</taxon>
        <taxon>Krasilnikoviella</taxon>
    </lineage>
</organism>
<feature type="transmembrane region" description="Helical" evidence="7">
    <location>
        <begin position="50"/>
        <end position="71"/>
    </location>
</feature>
<dbReference type="GO" id="GO:0005886">
    <property type="term" value="C:plasma membrane"/>
    <property type="evidence" value="ECO:0007669"/>
    <property type="project" value="TreeGrafter"/>
</dbReference>
<dbReference type="PANTHER" id="PTHR38459:SF1">
    <property type="entry name" value="PROPHAGE BACTOPRENOL-LINKED GLUCOSE TRANSLOCASE HOMOLOG"/>
    <property type="match status" value="1"/>
</dbReference>
<dbReference type="Proteomes" id="UP000189777">
    <property type="component" value="Unassembled WGS sequence"/>
</dbReference>
<evidence type="ECO:0000259" key="8">
    <source>
        <dbReference type="Pfam" id="PF04138"/>
    </source>
</evidence>
<evidence type="ECO:0000256" key="2">
    <source>
        <dbReference type="ARBA" id="ARBA00009399"/>
    </source>
</evidence>
<keyword evidence="5 7" id="KW-0472">Membrane</keyword>
<dbReference type="PANTHER" id="PTHR38459">
    <property type="entry name" value="PROPHAGE BACTOPRENOL-LINKED GLUCOSE TRANSLOCASE HOMOLOG"/>
    <property type="match status" value="1"/>
</dbReference>
<keyword evidence="3 7" id="KW-0812">Transmembrane</keyword>
<feature type="domain" description="GtrA/DPMS transmembrane" evidence="8">
    <location>
        <begin position="25"/>
        <end position="140"/>
    </location>
</feature>
<evidence type="ECO:0000256" key="4">
    <source>
        <dbReference type="ARBA" id="ARBA00022989"/>
    </source>
</evidence>
<evidence type="ECO:0000256" key="1">
    <source>
        <dbReference type="ARBA" id="ARBA00004141"/>
    </source>
</evidence>
<evidence type="ECO:0000256" key="5">
    <source>
        <dbReference type="ARBA" id="ARBA00023136"/>
    </source>
</evidence>
<dbReference type="InterPro" id="IPR051401">
    <property type="entry name" value="GtrA_CellWall_Glycosyl"/>
</dbReference>
<accession>A0A1T5LJY2</accession>
<dbReference type="STRING" id="526729.SAMN04324258_3568"/>
<sequence length="166" mass="17731">MAQPVTGPSWWGRIVAILRRRESAYLVVGAINTLVGLVAFAVLERLLGDVIGYLGALVLAYAVGIAVGFTLHRRFVFKVRGGVWLDLVRFVGVQLGALAVNAALLPAFVELAHLPVLPAQVLALALTVVASYFAHLYFSFRRPPDALAREQDPGSGQGPAGGDDDR</sequence>
<feature type="transmembrane region" description="Helical" evidence="7">
    <location>
        <begin position="23"/>
        <end position="44"/>
    </location>
</feature>
<dbReference type="Pfam" id="PF04138">
    <property type="entry name" value="GtrA_DPMS_TM"/>
    <property type="match status" value="1"/>
</dbReference>
<gene>
    <name evidence="9" type="ORF">SAMN04324258_3568</name>
</gene>
<evidence type="ECO:0000313" key="10">
    <source>
        <dbReference type="Proteomes" id="UP000189777"/>
    </source>
</evidence>
<evidence type="ECO:0000313" key="9">
    <source>
        <dbReference type="EMBL" id="SKC76282.1"/>
    </source>
</evidence>
<feature type="transmembrane region" description="Helical" evidence="7">
    <location>
        <begin position="83"/>
        <end position="109"/>
    </location>
</feature>
<evidence type="ECO:0000256" key="7">
    <source>
        <dbReference type="SAM" id="Phobius"/>
    </source>
</evidence>
<name>A0A1T5LJY2_9MICO</name>
<feature type="transmembrane region" description="Helical" evidence="7">
    <location>
        <begin position="121"/>
        <end position="140"/>
    </location>
</feature>
<dbReference type="RefSeq" id="WP_079575922.1">
    <property type="nucleotide sequence ID" value="NZ_FUZQ01000006.1"/>
</dbReference>
<keyword evidence="4 7" id="KW-1133">Transmembrane helix</keyword>
<reference evidence="9 10" key="1">
    <citation type="submission" date="2017-02" db="EMBL/GenBank/DDBJ databases">
        <authorList>
            <person name="Peterson S.W."/>
        </authorList>
    </citation>
    <scope>NUCLEOTIDE SEQUENCE [LARGE SCALE GENOMIC DNA]</scope>
    <source>
        <strain evidence="9 10">DSM 21481</strain>
    </source>
</reference>
<evidence type="ECO:0000256" key="3">
    <source>
        <dbReference type="ARBA" id="ARBA00022692"/>
    </source>
</evidence>
<feature type="region of interest" description="Disordered" evidence="6">
    <location>
        <begin position="147"/>
        <end position="166"/>
    </location>
</feature>
<dbReference type="AlphaFoldDB" id="A0A1T5LJY2"/>
<feature type="compositionally biased region" description="Gly residues" evidence="6">
    <location>
        <begin position="155"/>
        <end position="166"/>
    </location>
</feature>
<dbReference type="InterPro" id="IPR007267">
    <property type="entry name" value="GtrA_DPMS_TM"/>
</dbReference>
<protein>
    <submittedName>
        <fullName evidence="9">Putative flippase GtrA (Transmembrane translocase of bactoprenol-linked glucose)</fullName>
    </submittedName>
</protein>
<keyword evidence="10" id="KW-1185">Reference proteome</keyword>